<accession>A0A3N4HTM1</accession>
<name>A0A3N4HTM1_ASCIM</name>
<comment type="similarity">
    <text evidence="1">Belongs to the MIX23 family.</text>
</comment>
<dbReference type="Proteomes" id="UP000275078">
    <property type="component" value="Unassembled WGS sequence"/>
</dbReference>
<evidence type="ECO:0000256" key="1">
    <source>
        <dbReference type="ARBA" id="ARBA00024204"/>
    </source>
</evidence>
<sequence length="204" mass="23214">MTTAPSSPAALGRAAAAVPNQPTPPRNLTKQFCFDTTTLKDFLRLSRSLDDTLLPALNALHTPSRNTNTVRYTSHHLAPIANSVCTDFVEHMLFPTWAARSKVLEYCQTVADGTEELDEDALRRKLEDEKAAKRVVDERLDPYSGRYFPRETKREVLDGVIRNEKMVETIVRERSWRLVGERCEGFGGEGWEESFGRWREEKGE</sequence>
<feature type="region of interest" description="Disordered" evidence="2">
    <location>
        <begin position="1"/>
        <end position="24"/>
    </location>
</feature>
<dbReference type="PANTHER" id="PTHR31905:SF2">
    <property type="entry name" value="PROTEIN MIX23"/>
    <property type="match status" value="1"/>
</dbReference>
<reference evidence="3 4" key="1">
    <citation type="journal article" date="2018" name="Nat. Ecol. Evol.">
        <title>Pezizomycetes genomes reveal the molecular basis of ectomycorrhizal truffle lifestyle.</title>
        <authorList>
            <person name="Murat C."/>
            <person name="Payen T."/>
            <person name="Noel B."/>
            <person name="Kuo A."/>
            <person name="Morin E."/>
            <person name="Chen J."/>
            <person name="Kohler A."/>
            <person name="Krizsan K."/>
            <person name="Balestrini R."/>
            <person name="Da Silva C."/>
            <person name="Montanini B."/>
            <person name="Hainaut M."/>
            <person name="Levati E."/>
            <person name="Barry K.W."/>
            <person name="Belfiori B."/>
            <person name="Cichocki N."/>
            <person name="Clum A."/>
            <person name="Dockter R.B."/>
            <person name="Fauchery L."/>
            <person name="Guy J."/>
            <person name="Iotti M."/>
            <person name="Le Tacon F."/>
            <person name="Lindquist E.A."/>
            <person name="Lipzen A."/>
            <person name="Malagnac F."/>
            <person name="Mello A."/>
            <person name="Molinier V."/>
            <person name="Miyauchi S."/>
            <person name="Poulain J."/>
            <person name="Riccioni C."/>
            <person name="Rubini A."/>
            <person name="Sitrit Y."/>
            <person name="Splivallo R."/>
            <person name="Traeger S."/>
            <person name="Wang M."/>
            <person name="Zifcakova L."/>
            <person name="Wipf D."/>
            <person name="Zambonelli A."/>
            <person name="Paolocci F."/>
            <person name="Nowrousian M."/>
            <person name="Ottonello S."/>
            <person name="Baldrian P."/>
            <person name="Spatafora J.W."/>
            <person name="Henrissat B."/>
            <person name="Nagy L.G."/>
            <person name="Aury J.M."/>
            <person name="Wincker P."/>
            <person name="Grigoriev I.V."/>
            <person name="Bonfante P."/>
            <person name="Martin F.M."/>
        </authorList>
    </citation>
    <scope>NUCLEOTIDE SEQUENCE [LARGE SCALE GENOMIC DNA]</scope>
    <source>
        <strain evidence="3 4">RN42</strain>
    </source>
</reference>
<dbReference type="GO" id="GO:0005758">
    <property type="term" value="C:mitochondrial intermembrane space"/>
    <property type="evidence" value="ECO:0007669"/>
    <property type="project" value="InterPro"/>
</dbReference>
<protein>
    <recommendedName>
        <fullName evidence="5">Caffeine-induced death protein Cid2</fullName>
    </recommendedName>
</protein>
<keyword evidence="4" id="KW-1185">Reference proteome</keyword>
<evidence type="ECO:0000313" key="3">
    <source>
        <dbReference type="EMBL" id="RPA77172.1"/>
    </source>
</evidence>
<dbReference type="Pfam" id="PF09774">
    <property type="entry name" value="MIX23"/>
    <property type="match status" value="1"/>
</dbReference>
<evidence type="ECO:0008006" key="5">
    <source>
        <dbReference type="Google" id="ProtNLM"/>
    </source>
</evidence>
<gene>
    <name evidence="3" type="ORF">BJ508DRAFT_310447</name>
</gene>
<dbReference type="AlphaFoldDB" id="A0A3N4HTM1"/>
<evidence type="ECO:0000313" key="4">
    <source>
        <dbReference type="Proteomes" id="UP000275078"/>
    </source>
</evidence>
<dbReference type="STRING" id="1160509.A0A3N4HTM1"/>
<dbReference type="InterPro" id="IPR019171">
    <property type="entry name" value="MIX23"/>
</dbReference>
<dbReference type="PANTHER" id="PTHR31905">
    <property type="entry name" value="COILED-COIL DOMAIN-CONTAINING PROTEIN 58"/>
    <property type="match status" value="1"/>
</dbReference>
<dbReference type="OrthoDB" id="5593818at2759"/>
<organism evidence="3 4">
    <name type="scientific">Ascobolus immersus RN42</name>
    <dbReference type="NCBI Taxonomy" id="1160509"/>
    <lineage>
        <taxon>Eukaryota</taxon>
        <taxon>Fungi</taxon>
        <taxon>Dikarya</taxon>
        <taxon>Ascomycota</taxon>
        <taxon>Pezizomycotina</taxon>
        <taxon>Pezizomycetes</taxon>
        <taxon>Pezizales</taxon>
        <taxon>Ascobolaceae</taxon>
        <taxon>Ascobolus</taxon>
    </lineage>
</organism>
<feature type="compositionally biased region" description="Low complexity" evidence="2">
    <location>
        <begin position="1"/>
        <end position="17"/>
    </location>
</feature>
<evidence type="ECO:0000256" key="2">
    <source>
        <dbReference type="SAM" id="MobiDB-lite"/>
    </source>
</evidence>
<dbReference type="EMBL" id="ML119731">
    <property type="protein sequence ID" value="RPA77172.1"/>
    <property type="molecule type" value="Genomic_DNA"/>
</dbReference>
<proteinExistence type="inferred from homology"/>